<dbReference type="PANTHER" id="PTHR30578">
    <property type="entry name" value="ELECTRON TRANSPORT COMPLEX PROTEIN RNFD"/>
    <property type="match status" value="1"/>
</dbReference>
<keyword evidence="7 9" id="KW-1133">Transmembrane helix</keyword>
<name>A0A1U9Z190_9HYPH</name>
<evidence type="ECO:0000256" key="9">
    <source>
        <dbReference type="SAM" id="Phobius"/>
    </source>
</evidence>
<sequence>MTHGPTRGMWDREMVALLLLAAAMPVALAWLWYGGMDAALRLVLALVISGLWHLIFMLARAQPPSFAGALTALAVAILAPEELGFLPFVLGISFGSVMAELVFGGWGRNILNPATVTLAFLGFGFVTAPWPDIDLPVAWAAIPAAIIGMFVGVMPARVILGAVAALAAGFLAGMPLQPVLPAFALALVLLVADPVASASTRLGGWLNGGIFAALVIMFTLNWEGASPVRATVSAALLASLLAPLLDEAAIALWHASRRKRHG</sequence>
<keyword evidence="11" id="KW-1185">Reference proteome</keyword>
<evidence type="ECO:0000256" key="8">
    <source>
        <dbReference type="ARBA" id="ARBA00023136"/>
    </source>
</evidence>
<evidence type="ECO:0000256" key="6">
    <source>
        <dbReference type="ARBA" id="ARBA00022967"/>
    </source>
</evidence>
<evidence type="ECO:0000256" key="3">
    <source>
        <dbReference type="ARBA" id="ARBA00022630"/>
    </source>
</evidence>
<evidence type="ECO:0000313" key="10">
    <source>
        <dbReference type="EMBL" id="AQZ51461.1"/>
    </source>
</evidence>
<feature type="transmembrane region" description="Helical" evidence="9">
    <location>
        <begin position="39"/>
        <end position="59"/>
    </location>
</feature>
<keyword evidence="4" id="KW-0288">FMN</keyword>
<evidence type="ECO:0000256" key="5">
    <source>
        <dbReference type="ARBA" id="ARBA00022692"/>
    </source>
</evidence>
<reference evidence="10 11" key="1">
    <citation type="submission" date="2017-03" db="EMBL/GenBank/DDBJ databases">
        <title>Foreign affairs: Plasmid Transfer between Roseobacters and Rhizobia.</title>
        <authorList>
            <person name="Bartling P."/>
            <person name="Bunk B."/>
            <person name="Overmann J."/>
            <person name="Brinkmann H."/>
            <person name="Petersen J."/>
        </authorList>
    </citation>
    <scope>NUCLEOTIDE SEQUENCE [LARGE SCALE GENOMIC DNA]</scope>
    <source>
        <strain evidence="10 11">MACL11</strain>
    </source>
</reference>
<feature type="transmembrane region" description="Helical" evidence="9">
    <location>
        <begin position="15"/>
        <end position="33"/>
    </location>
</feature>
<proteinExistence type="predicted"/>
<organism evidence="10 11">
    <name type="scientific">Martelella mediterranea DSM 17316</name>
    <dbReference type="NCBI Taxonomy" id="1122214"/>
    <lineage>
        <taxon>Bacteria</taxon>
        <taxon>Pseudomonadati</taxon>
        <taxon>Pseudomonadota</taxon>
        <taxon>Alphaproteobacteria</taxon>
        <taxon>Hyphomicrobiales</taxon>
        <taxon>Aurantimonadaceae</taxon>
        <taxon>Martelella</taxon>
    </lineage>
</organism>
<dbReference type="OrthoDB" id="9776359at2"/>
<dbReference type="PANTHER" id="PTHR30578:SF1">
    <property type="entry name" value="NA(+)-TRANSLOCATING NADH-QUINONE REDUCTASE SUBUNIT B"/>
    <property type="match status" value="1"/>
</dbReference>
<dbReference type="EC" id="1.6.5.-" evidence="10"/>
<dbReference type="KEGG" id="mmed:Mame_02123"/>
<keyword evidence="5 9" id="KW-0812">Transmembrane</keyword>
<dbReference type="GO" id="GO:0005886">
    <property type="term" value="C:plasma membrane"/>
    <property type="evidence" value="ECO:0007669"/>
    <property type="project" value="TreeGrafter"/>
</dbReference>
<feature type="transmembrane region" description="Helical" evidence="9">
    <location>
        <begin position="166"/>
        <end position="192"/>
    </location>
</feature>
<accession>A0A1U9Z190</accession>
<keyword evidence="6" id="KW-1278">Translocase</keyword>
<protein>
    <submittedName>
        <fullName evidence="10">Na(+)-translocating NADH-quinone reductase subunit B</fullName>
        <ecNumber evidence="10">1.6.5.-</ecNumber>
    </submittedName>
</protein>
<dbReference type="GO" id="GO:0016491">
    <property type="term" value="F:oxidoreductase activity"/>
    <property type="evidence" value="ECO:0007669"/>
    <property type="project" value="UniProtKB-KW"/>
</dbReference>
<feature type="transmembrane region" description="Helical" evidence="9">
    <location>
        <begin position="137"/>
        <end position="160"/>
    </location>
</feature>
<dbReference type="EMBL" id="CP020330">
    <property type="protein sequence ID" value="AQZ51461.1"/>
    <property type="molecule type" value="Genomic_DNA"/>
</dbReference>
<dbReference type="Pfam" id="PF03116">
    <property type="entry name" value="NQR2_RnfD_RnfE"/>
    <property type="match status" value="1"/>
</dbReference>
<feature type="transmembrane region" description="Helical" evidence="9">
    <location>
        <begin position="204"/>
        <end position="222"/>
    </location>
</feature>
<evidence type="ECO:0000256" key="2">
    <source>
        <dbReference type="ARBA" id="ARBA00022553"/>
    </source>
</evidence>
<keyword evidence="10" id="KW-0560">Oxidoreductase</keyword>
<dbReference type="AlphaFoldDB" id="A0A1U9Z190"/>
<dbReference type="GO" id="GO:0055085">
    <property type="term" value="P:transmembrane transport"/>
    <property type="evidence" value="ECO:0007669"/>
    <property type="project" value="InterPro"/>
</dbReference>
<dbReference type="RefSeq" id="WP_155122080.1">
    <property type="nucleotide sequence ID" value="NZ_AQWH01000001.1"/>
</dbReference>
<evidence type="ECO:0000256" key="4">
    <source>
        <dbReference type="ARBA" id="ARBA00022643"/>
    </source>
</evidence>
<keyword evidence="2" id="KW-0597">Phosphoprotein</keyword>
<gene>
    <name evidence="10" type="primary">nqrB</name>
    <name evidence="10" type="ORF">Mame_02123</name>
</gene>
<dbReference type="eggNOG" id="COG4658">
    <property type="taxonomic scope" value="Bacteria"/>
</dbReference>
<evidence type="ECO:0000256" key="7">
    <source>
        <dbReference type="ARBA" id="ARBA00022989"/>
    </source>
</evidence>
<evidence type="ECO:0000313" key="11">
    <source>
        <dbReference type="Proteomes" id="UP000191135"/>
    </source>
</evidence>
<keyword evidence="3" id="KW-0285">Flavoprotein</keyword>
<evidence type="ECO:0000256" key="1">
    <source>
        <dbReference type="ARBA" id="ARBA00022448"/>
    </source>
</evidence>
<dbReference type="InterPro" id="IPR004338">
    <property type="entry name" value="NqrB/RnfD"/>
</dbReference>
<feature type="transmembrane region" description="Helical" evidence="9">
    <location>
        <begin position="110"/>
        <end position="130"/>
    </location>
</feature>
<dbReference type="Proteomes" id="UP000191135">
    <property type="component" value="Chromosome"/>
</dbReference>
<keyword evidence="1" id="KW-0813">Transport</keyword>
<dbReference type="STRING" id="1122214.Mame_02123"/>
<keyword evidence="8 9" id="KW-0472">Membrane</keyword>